<name>A0A4R5PMW0_9HYPH</name>
<comment type="cofactor">
    <cofactor evidence="1">
        <name>Mg(2+)</name>
        <dbReference type="ChEBI" id="CHEBI:18420"/>
    </cofactor>
</comment>
<comment type="caution">
    <text evidence="2">The sequence shown here is derived from an EMBL/GenBank/DDBJ whole genome shotgun (WGS) entry which is preliminary data.</text>
</comment>
<keyword evidence="1" id="KW-0479">Metal-binding</keyword>
<feature type="binding site" evidence="1">
    <location>
        <position position="112"/>
    </location>
    <ligand>
        <name>Mg(2+)</name>
        <dbReference type="ChEBI" id="CHEBI:18420"/>
    </ligand>
</feature>
<dbReference type="SUPFAM" id="SSF89562">
    <property type="entry name" value="RraA-like"/>
    <property type="match status" value="1"/>
</dbReference>
<dbReference type="RefSeq" id="WP_133283161.1">
    <property type="nucleotide sequence ID" value="NZ_SMSI01000001.1"/>
</dbReference>
<proteinExistence type="predicted"/>
<protein>
    <submittedName>
        <fullName evidence="2">RraA family protein</fullName>
    </submittedName>
</protein>
<feature type="binding site" evidence="1">
    <location>
        <position position="111"/>
    </location>
    <ligand>
        <name>substrate</name>
    </ligand>
</feature>
<sequence length="237" mass="26735">MKALSNSVIEKIRRNRISTSEVTDCLGKTGVLKGVSALNPRHFRVGPVRLVTAWNCSNWELHEQASAVQPGEIVIFHAFDYEDYAMFGALVAKFLLLYREAAALVVCGLVRDAHTLKMENYPIWCEGVTPVGALNRKNSAPEPAEAEELRRRYDGAIAVCDDSGVAIIGKEWMTEDFLERLDFIELQEDAWFHCIDTAGMTTYETVCEKKYFDEKSVFSRFDRLREGSPLVSGETKE</sequence>
<evidence type="ECO:0000313" key="3">
    <source>
        <dbReference type="Proteomes" id="UP000295131"/>
    </source>
</evidence>
<dbReference type="OrthoDB" id="9812532at2"/>
<evidence type="ECO:0000256" key="1">
    <source>
        <dbReference type="PIRSR" id="PIRSR605493-1"/>
    </source>
</evidence>
<gene>
    <name evidence="2" type="ORF">E2A64_04215</name>
</gene>
<dbReference type="Pfam" id="PF03737">
    <property type="entry name" value="RraA-like"/>
    <property type="match status" value="1"/>
</dbReference>
<dbReference type="EMBL" id="SMSI01000001">
    <property type="protein sequence ID" value="TDH38326.1"/>
    <property type="molecule type" value="Genomic_DNA"/>
</dbReference>
<keyword evidence="1" id="KW-0460">Magnesium</keyword>
<accession>A0A4R5PMW0</accession>
<keyword evidence="3" id="KW-1185">Reference proteome</keyword>
<reference evidence="2 3" key="1">
    <citation type="journal article" date="2013" name="Int. J. Syst. Evol. Microbiol.">
        <title>Hoeflea suaedae sp. nov., an endophytic bacterium isolated from the root of the halophyte Suaeda maritima.</title>
        <authorList>
            <person name="Chung E.J."/>
            <person name="Park J.A."/>
            <person name="Pramanik P."/>
            <person name="Bibi F."/>
            <person name="Jeon C.O."/>
            <person name="Chung Y.R."/>
        </authorList>
    </citation>
    <scope>NUCLEOTIDE SEQUENCE [LARGE SCALE GENOMIC DNA]</scope>
    <source>
        <strain evidence="2 3">YC6898</strain>
    </source>
</reference>
<dbReference type="InterPro" id="IPR036704">
    <property type="entry name" value="RraA/RraA-like_sf"/>
</dbReference>
<dbReference type="GO" id="GO:0046872">
    <property type="term" value="F:metal ion binding"/>
    <property type="evidence" value="ECO:0007669"/>
    <property type="project" value="UniProtKB-KW"/>
</dbReference>
<feature type="binding site" evidence="1">
    <location>
        <begin position="88"/>
        <end position="91"/>
    </location>
    <ligand>
        <name>substrate</name>
    </ligand>
</feature>
<evidence type="ECO:0000313" key="2">
    <source>
        <dbReference type="EMBL" id="TDH38326.1"/>
    </source>
</evidence>
<dbReference type="AlphaFoldDB" id="A0A4R5PMW0"/>
<dbReference type="InterPro" id="IPR005493">
    <property type="entry name" value="RraA/RraA-like"/>
</dbReference>
<dbReference type="Gene3D" id="3.50.30.40">
    <property type="entry name" value="Ribonuclease E inhibitor RraA/RraA-like"/>
    <property type="match status" value="1"/>
</dbReference>
<organism evidence="2 3">
    <name type="scientific">Pseudohoeflea suaedae</name>
    <dbReference type="NCBI Taxonomy" id="877384"/>
    <lineage>
        <taxon>Bacteria</taxon>
        <taxon>Pseudomonadati</taxon>
        <taxon>Pseudomonadota</taxon>
        <taxon>Alphaproteobacteria</taxon>
        <taxon>Hyphomicrobiales</taxon>
        <taxon>Rhizobiaceae</taxon>
        <taxon>Pseudohoeflea</taxon>
    </lineage>
</organism>
<dbReference type="Proteomes" id="UP000295131">
    <property type="component" value="Unassembled WGS sequence"/>
</dbReference>